<gene>
    <name evidence="2" type="ORF">IAD19_03825</name>
</gene>
<dbReference type="AlphaFoldDB" id="A0A9D1IS16"/>
<feature type="non-terminal residue" evidence="2">
    <location>
        <position position="390"/>
    </location>
</feature>
<dbReference type="InterPro" id="IPR013320">
    <property type="entry name" value="ConA-like_dom_sf"/>
</dbReference>
<feature type="signal peptide" evidence="1">
    <location>
        <begin position="1"/>
        <end position="25"/>
    </location>
</feature>
<protein>
    <submittedName>
        <fullName evidence="2">Uncharacterized protein</fullName>
    </submittedName>
</protein>
<proteinExistence type="predicted"/>
<reference evidence="2" key="2">
    <citation type="journal article" date="2021" name="PeerJ">
        <title>Extensive microbial diversity within the chicken gut microbiome revealed by metagenomics and culture.</title>
        <authorList>
            <person name="Gilroy R."/>
            <person name="Ravi A."/>
            <person name="Getino M."/>
            <person name="Pursley I."/>
            <person name="Horton D.L."/>
            <person name="Alikhan N.F."/>
            <person name="Baker D."/>
            <person name="Gharbi K."/>
            <person name="Hall N."/>
            <person name="Watson M."/>
            <person name="Adriaenssens E.M."/>
            <person name="Foster-Nyarko E."/>
            <person name="Jarju S."/>
            <person name="Secka A."/>
            <person name="Antonio M."/>
            <person name="Oren A."/>
            <person name="Chaudhuri R.R."/>
            <person name="La Ragione R."/>
            <person name="Hildebrand F."/>
            <person name="Pallen M.J."/>
        </authorList>
    </citation>
    <scope>NUCLEOTIDE SEQUENCE</scope>
    <source>
        <strain evidence="2">4509</strain>
    </source>
</reference>
<dbReference type="Gene3D" id="2.60.120.200">
    <property type="match status" value="1"/>
</dbReference>
<dbReference type="EMBL" id="DVMX01000074">
    <property type="protein sequence ID" value="HIU41661.1"/>
    <property type="molecule type" value="Genomic_DNA"/>
</dbReference>
<accession>A0A9D1IS16</accession>
<keyword evidence="1" id="KW-0732">Signal</keyword>
<feature type="chain" id="PRO_5038483620" evidence="1">
    <location>
        <begin position="26"/>
        <end position="390"/>
    </location>
</feature>
<dbReference type="Proteomes" id="UP000824082">
    <property type="component" value="Unassembled WGS sequence"/>
</dbReference>
<reference evidence="2" key="1">
    <citation type="submission" date="2020-10" db="EMBL/GenBank/DDBJ databases">
        <authorList>
            <person name="Gilroy R."/>
        </authorList>
    </citation>
    <scope>NUCLEOTIDE SEQUENCE</scope>
    <source>
        <strain evidence="2">4509</strain>
    </source>
</reference>
<name>A0A9D1IS16_9FIRM</name>
<evidence type="ECO:0000313" key="2">
    <source>
        <dbReference type="EMBL" id="HIU41661.1"/>
    </source>
</evidence>
<evidence type="ECO:0000313" key="3">
    <source>
        <dbReference type="Proteomes" id="UP000824082"/>
    </source>
</evidence>
<dbReference type="SUPFAM" id="SSF49899">
    <property type="entry name" value="Concanavalin A-like lectins/glucanases"/>
    <property type="match status" value="1"/>
</dbReference>
<comment type="caution">
    <text evidence="2">The sequence shown here is derived from an EMBL/GenBank/DDBJ whole genome shotgun (WGS) entry which is preliminary data.</text>
</comment>
<sequence>MKMKKLLAGVLSAAMIATMIPASMAFSSVSAAPEAMASYDFTQGENQGWKAVYAGSGMVQALENQPVSIQSNASVSGPSNRAAYSIENPLAAYEDATGYTVVMDANILSTTGDTQWCTLFGFGNDKDIGGHTNYSEDALSGFMCVTADGGFHKNQDGWFDFANTAEDILQGQHKVVATMTAAQVVVYVDGQEVGTYTESSITDPTHAWASPVDYVKNATWFSLGASSAFWTNASMNVNAVSFYDSALTAEQVAALSGIVPEEVTLLNEYDLTTVEGRTAWTASSDEITEDENGVTFTTNGQNDFNDGTGTGVVRYFITNPYLNSNSNTMTIVTDVKTGDVNIDYFATLYGFYNNSDNNLFGLSTNGRGAHWNYTQNGMGYFDVNAGTVVD</sequence>
<organism evidence="2 3">
    <name type="scientific">Candidatus Egerieicola faecale</name>
    <dbReference type="NCBI Taxonomy" id="2840774"/>
    <lineage>
        <taxon>Bacteria</taxon>
        <taxon>Bacillati</taxon>
        <taxon>Bacillota</taxon>
        <taxon>Clostridia</taxon>
        <taxon>Eubacteriales</taxon>
        <taxon>Oscillospiraceae</taxon>
        <taxon>Oscillospiraceae incertae sedis</taxon>
        <taxon>Candidatus Egerieicola</taxon>
    </lineage>
</organism>
<evidence type="ECO:0000256" key="1">
    <source>
        <dbReference type="SAM" id="SignalP"/>
    </source>
</evidence>